<dbReference type="InterPro" id="IPR000847">
    <property type="entry name" value="LysR_HTH_N"/>
</dbReference>
<dbReference type="PANTHER" id="PTHR30118">
    <property type="entry name" value="HTH-TYPE TRANSCRIPTIONAL REGULATOR LEUO-RELATED"/>
    <property type="match status" value="1"/>
</dbReference>
<dbReference type="InterPro" id="IPR050389">
    <property type="entry name" value="LysR-type_TF"/>
</dbReference>
<evidence type="ECO:0000313" key="7">
    <source>
        <dbReference type="EMBL" id="HGZ44615.1"/>
    </source>
</evidence>
<reference evidence="7" key="1">
    <citation type="journal article" date="2020" name="mSystems">
        <title>Genome- and Community-Level Interaction Insights into Carbon Utilization and Element Cycling Functions of Hydrothermarchaeota in Hydrothermal Sediment.</title>
        <authorList>
            <person name="Zhou Z."/>
            <person name="Liu Y."/>
            <person name="Xu W."/>
            <person name="Pan J."/>
            <person name="Luo Z.H."/>
            <person name="Li M."/>
        </authorList>
    </citation>
    <scope>NUCLEOTIDE SEQUENCE [LARGE SCALE GENOMIC DNA]</scope>
    <source>
        <strain evidence="7">SpSt-381</strain>
    </source>
</reference>
<dbReference type="SUPFAM" id="SSF46785">
    <property type="entry name" value="Winged helix' DNA-binding domain"/>
    <property type="match status" value="1"/>
</dbReference>
<dbReference type="GO" id="GO:0003700">
    <property type="term" value="F:DNA-binding transcription factor activity"/>
    <property type="evidence" value="ECO:0007669"/>
    <property type="project" value="InterPro"/>
</dbReference>
<evidence type="ECO:0000256" key="1">
    <source>
        <dbReference type="ARBA" id="ARBA00009437"/>
    </source>
</evidence>
<dbReference type="PANTHER" id="PTHR30118:SF15">
    <property type="entry name" value="TRANSCRIPTIONAL REGULATORY PROTEIN"/>
    <property type="match status" value="1"/>
</dbReference>
<comment type="similarity">
    <text evidence="1">Belongs to the LysR transcriptional regulatory family.</text>
</comment>
<keyword evidence="3" id="KW-0238">DNA-binding</keyword>
<comment type="caution">
    <text evidence="7">The sequence shown here is derived from an EMBL/GenBank/DDBJ whole genome shotgun (WGS) entry which is preliminary data.</text>
</comment>
<sequence>MEPRDLALLLALDALLQEENVTRAARRLGLSTPAASHALARIRARLGDPLLVRAGRRMVLTPRAEALRPRVRSLVEEATGVLRAAAPFSPRELRRTFTVFTTDHVLLVLGPALDRILRDEAPGVALRFLPSVVDDWVPLRDGAAELSVCILGHFPSEFRTRRLFTDRFVCAVRADHPRVGKRLSLDEYLALDHVLVSPLGLPSQVDRVLAERGRERRIRRVVPFFNAGLLMVATSDDVLTVSERAARALAPALGLRLLEPPLPLAPYALNLLWHPRLDNDPAHRWLRDVFVRAAAAADPEPAAPRARGGGAARPAPPGATGGRFAPAAARRRRPGARPRVSG</sequence>
<dbReference type="AlphaFoldDB" id="A0A832MLB0"/>
<gene>
    <name evidence="7" type="ORF">ENR23_14625</name>
</gene>
<organism evidence="7">
    <name type="scientific">Eiseniibacteriota bacterium</name>
    <dbReference type="NCBI Taxonomy" id="2212470"/>
    <lineage>
        <taxon>Bacteria</taxon>
        <taxon>Candidatus Eiseniibacteriota</taxon>
    </lineage>
</organism>
<feature type="compositionally biased region" description="Low complexity" evidence="5">
    <location>
        <begin position="297"/>
        <end position="306"/>
    </location>
</feature>
<dbReference type="Gene3D" id="3.40.190.10">
    <property type="entry name" value="Periplasmic binding protein-like II"/>
    <property type="match status" value="2"/>
</dbReference>
<dbReference type="PROSITE" id="PS50931">
    <property type="entry name" value="HTH_LYSR"/>
    <property type="match status" value="1"/>
</dbReference>
<proteinExistence type="inferred from homology"/>
<keyword evidence="2" id="KW-0805">Transcription regulation</keyword>
<dbReference type="InterPro" id="IPR036388">
    <property type="entry name" value="WH-like_DNA-bd_sf"/>
</dbReference>
<dbReference type="SUPFAM" id="SSF53850">
    <property type="entry name" value="Periplasmic binding protein-like II"/>
    <property type="match status" value="1"/>
</dbReference>
<dbReference type="Pfam" id="PF00126">
    <property type="entry name" value="HTH_1"/>
    <property type="match status" value="1"/>
</dbReference>
<feature type="domain" description="HTH lysR-type" evidence="6">
    <location>
        <begin position="1"/>
        <end position="61"/>
    </location>
</feature>
<name>A0A832MLB0_UNCEI</name>
<dbReference type="GO" id="GO:0003677">
    <property type="term" value="F:DNA binding"/>
    <property type="evidence" value="ECO:0007669"/>
    <property type="project" value="UniProtKB-KW"/>
</dbReference>
<protein>
    <submittedName>
        <fullName evidence="7">LysR family transcriptional regulator</fullName>
    </submittedName>
</protein>
<feature type="region of interest" description="Disordered" evidence="5">
    <location>
        <begin position="297"/>
        <end position="342"/>
    </location>
</feature>
<evidence type="ECO:0000256" key="2">
    <source>
        <dbReference type="ARBA" id="ARBA00023015"/>
    </source>
</evidence>
<evidence type="ECO:0000256" key="5">
    <source>
        <dbReference type="SAM" id="MobiDB-lite"/>
    </source>
</evidence>
<evidence type="ECO:0000259" key="6">
    <source>
        <dbReference type="PROSITE" id="PS50931"/>
    </source>
</evidence>
<dbReference type="Gene3D" id="1.10.10.10">
    <property type="entry name" value="Winged helix-like DNA-binding domain superfamily/Winged helix DNA-binding domain"/>
    <property type="match status" value="1"/>
</dbReference>
<dbReference type="Pfam" id="PF03466">
    <property type="entry name" value="LysR_substrate"/>
    <property type="match status" value="1"/>
</dbReference>
<evidence type="ECO:0000256" key="3">
    <source>
        <dbReference type="ARBA" id="ARBA00023125"/>
    </source>
</evidence>
<evidence type="ECO:0000256" key="4">
    <source>
        <dbReference type="ARBA" id="ARBA00023163"/>
    </source>
</evidence>
<accession>A0A832MLB0</accession>
<dbReference type="InterPro" id="IPR005119">
    <property type="entry name" value="LysR_subst-bd"/>
</dbReference>
<dbReference type="CDD" id="cd08417">
    <property type="entry name" value="PBP2_Nitroaromatics_like"/>
    <property type="match status" value="1"/>
</dbReference>
<dbReference type="EMBL" id="DSQF01000030">
    <property type="protein sequence ID" value="HGZ44615.1"/>
    <property type="molecule type" value="Genomic_DNA"/>
</dbReference>
<keyword evidence="4" id="KW-0804">Transcription</keyword>
<dbReference type="InterPro" id="IPR036390">
    <property type="entry name" value="WH_DNA-bd_sf"/>
</dbReference>
<dbReference type="InterPro" id="IPR037402">
    <property type="entry name" value="YidZ_PBP2"/>
</dbReference>